<dbReference type="Proteomes" id="UP000288086">
    <property type="component" value="Unassembled WGS sequence"/>
</dbReference>
<feature type="chain" id="PRO_5018634314" description="Porin" evidence="1">
    <location>
        <begin position="24"/>
        <end position="423"/>
    </location>
</feature>
<evidence type="ECO:0000313" key="3">
    <source>
        <dbReference type="Proteomes" id="UP000288086"/>
    </source>
</evidence>
<gene>
    <name evidence="2" type="ORF">VT98_10422</name>
</gene>
<protein>
    <recommendedName>
        <fullName evidence="4">Porin</fullName>
    </recommendedName>
</protein>
<dbReference type="AlphaFoldDB" id="A0A3S3R3U8"/>
<keyword evidence="1" id="KW-0732">Signal</keyword>
<sequence>MKKVLVAGAALMLAGSMVSAVYAGNPGEAPEETTGVSISGDARVTYVGMTDYMRDTSDDSANGYSDYFESRVGLNFDAKATGGSSIHARLYFDDMGYNDDVMWDGSGNAQVGVSTDYAYFKVPLSDTMTLRAGRIPLEFTKFYSWDIRPTRVQLIYKAGNLKLVPFVGVVKETGSGMDDLNDSDFMQYGIVPVLKINDAWTVKAFLRYNDDAREWATDATTDIVNDVEVTVPATAHNDRSGFDGTVNLTGTMGNVGLTAELAYKAADFQDKENDGIGGYVQAAFSMPGITPIVLAGMTQDGFMADQNFGFVMVGGNESTTVVNVGNGDGDLMFGALVLLHDISDRFSVQGNLLYAAYDYEDDSVAAGQLDSAIEVSGVMSYAVSESTNFEYKLGYLAPTYNDGAAEVLEDAYIGQVMRMNVEF</sequence>
<name>A0A3S3R3U8_9BACT</name>
<accession>A0A3S3R3U8</accession>
<keyword evidence="3" id="KW-1185">Reference proteome</keyword>
<evidence type="ECO:0000313" key="2">
    <source>
        <dbReference type="EMBL" id="RWX49498.1"/>
    </source>
</evidence>
<reference evidence="2 3" key="1">
    <citation type="submission" date="2017-01" db="EMBL/GenBank/DDBJ databases">
        <title>The cable genome- insights into the physiology and evolution of filamentous bacteria capable of sulfide oxidation via long distance electron transfer.</title>
        <authorList>
            <person name="Schreiber L."/>
            <person name="Bjerg J.T."/>
            <person name="Boggild A."/>
            <person name="Van De Vossenberg J."/>
            <person name="Meysman F."/>
            <person name="Nielsen L.P."/>
            <person name="Schramm A."/>
            <person name="Kjeldsen K.U."/>
        </authorList>
    </citation>
    <scope>NUCLEOTIDE SEQUENCE [LARGE SCALE GENOMIC DNA]</scope>
    <source>
        <strain evidence="2">A1</strain>
    </source>
</reference>
<evidence type="ECO:0000256" key="1">
    <source>
        <dbReference type="SAM" id="SignalP"/>
    </source>
</evidence>
<comment type="caution">
    <text evidence="2">The sequence shown here is derived from an EMBL/GenBank/DDBJ whole genome shotgun (WGS) entry which is preliminary data.</text>
</comment>
<evidence type="ECO:0008006" key="4">
    <source>
        <dbReference type="Google" id="ProtNLM"/>
    </source>
</evidence>
<proteinExistence type="predicted"/>
<dbReference type="EMBL" id="MTKP01000042">
    <property type="protein sequence ID" value="RWX49498.1"/>
    <property type="molecule type" value="Genomic_DNA"/>
</dbReference>
<feature type="signal peptide" evidence="1">
    <location>
        <begin position="1"/>
        <end position="23"/>
    </location>
</feature>
<organism evidence="2 3">
    <name type="scientific">Candidatus Electrothrix communis</name>
    <dbReference type="NCBI Taxonomy" id="1859133"/>
    <lineage>
        <taxon>Bacteria</taxon>
        <taxon>Pseudomonadati</taxon>
        <taxon>Thermodesulfobacteriota</taxon>
        <taxon>Desulfobulbia</taxon>
        <taxon>Desulfobulbales</taxon>
        <taxon>Desulfobulbaceae</taxon>
        <taxon>Candidatus Electrothrix</taxon>
    </lineage>
</organism>